<gene>
    <name evidence="2" type="ORF">CBF35_01480</name>
</gene>
<keyword evidence="1" id="KW-0812">Transmembrane</keyword>
<name>A0A429ZW18_9ENTE</name>
<feature type="transmembrane region" description="Helical" evidence="1">
    <location>
        <begin position="391"/>
        <end position="409"/>
    </location>
</feature>
<evidence type="ECO:0000313" key="2">
    <source>
        <dbReference type="EMBL" id="RST97989.1"/>
    </source>
</evidence>
<feature type="transmembrane region" description="Helical" evidence="1">
    <location>
        <begin position="544"/>
        <end position="566"/>
    </location>
</feature>
<evidence type="ECO:0000256" key="1">
    <source>
        <dbReference type="SAM" id="Phobius"/>
    </source>
</evidence>
<feature type="transmembrane region" description="Helical" evidence="1">
    <location>
        <begin position="140"/>
        <end position="159"/>
    </location>
</feature>
<keyword evidence="3" id="KW-1185">Reference proteome</keyword>
<keyword evidence="1" id="KW-0472">Membrane</keyword>
<evidence type="ECO:0008006" key="4">
    <source>
        <dbReference type="Google" id="ProtNLM"/>
    </source>
</evidence>
<dbReference type="RefSeq" id="WP_126778115.1">
    <property type="nucleotide sequence ID" value="NZ_NGJU01000001.1"/>
</dbReference>
<feature type="transmembrane region" description="Helical" evidence="1">
    <location>
        <begin position="301"/>
        <end position="320"/>
    </location>
</feature>
<comment type="caution">
    <text evidence="2">The sequence shown here is derived from an EMBL/GenBank/DDBJ whole genome shotgun (WGS) entry which is preliminary data.</text>
</comment>
<feature type="transmembrane region" description="Helical" evidence="1">
    <location>
        <begin position="236"/>
        <end position="256"/>
    </location>
</feature>
<reference evidence="2 3" key="1">
    <citation type="submission" date="2017-05" db="EMBL/GenBank/DDBJ databases">
        <title>Vagococcus spp. assemblies.</title>
        <authorList>
            <person name="Gulvik C.A."/>
        </authorList>
    </citation>
    <scope>NUCLEOTIDE SEQUENCE [LARGE SCALE GENOMIC DNA]</scope>
    <source>
        <strain evidence="2 3">NCFB 2777</strain>
    </source>
</reference>
<dbReference type="Proteomes" id="UP000287239">
    <property type="component" value="Unassembled WGS sequence"/>
</dbReference>
<evidence type="ECO:0000313" key="3">
    <source>
        <dbReference type="Proteomes" id="UP000287239"/>
    </source>
</evidence>
<dbReference type="GeneID" id="98567026"/>
<accession>A0A429ZW18</accession>
<feature type="transmembrane region" description="Helical" evidence="1">
    <location>
        <begin position="21"/>
        <end position="43"/>
    </location>
</feature>
<feature type="transmembrane region" description="Helical" evidence="1">
    <location>
        <begin position="194"/>
        <end position="224"/>
    </location>
</feature>
<protein>
    <recommendedName>
        <fullName evidence="4">Membrane protein 6-pyruvoyl-tetrahydropterin synthase-related domain-containing protein</fullName>
    </recommendedName>
</protein>
<feature type="transmembrane region" description="Helical" evidence="1">
    <location>
        <begin position="115"/>
        <end position="134"/>
    </location>
</feature>
<feature type="transmembrane region" description="Helical" evidence="1">
    <location>
        <begin position="329"/>
        <end position="350"/>
    </location>
</feature>
<dbReference type="AlphaFoldDB" id="A0A429ZW18"/>
<dbReference type="EMBL" id="NGJU01000001">
    <property type="protein sequence ID" value="RST97989.1"/>
    <property type="molecule type" value="Genomic_DNA"/>
</dbReference>
<sequence>MLRQSLPILKKRFLKIQSHPYFNHFLLISALLLIAIISIFPFFTSQQINSQDDLNFHKMRLESYYLSVQQGDLFPRIFPQAANTFGYGVDIFYPSILLLPFALFRIIGLSFVPAYFLYLGLISLVTASLAYYSIKGITKNSKIAYLFALFYTLGTYRLIDQSVRGALGEHLAFTFLPLVLLGVYNITATKEKNWLPLAFGMSFLIMSHLITAFYTALILFIFFFGQLLFRPAFLNWLVPLLKASLASLLMSLWILVPMFEQSRQIEFKFTNANLGTEAINLGFGDLIIKSLTNVSGSWGKLSPNVGILIILALLMSLVYWRKISPQAKGLFYVTLSFILLATSLFPWFFLKDTLLARIQFPWRLLIFATLSGALLLSALLKNFFQLSKVQLVYITLIVFSLTISFNSFVSQIAQQNNFTPLTDENYLSQKHAEIGHGKEYLSTTVNYDELMENGENFIFIDEQKFFDLEQKVIKKTGLLTTLDLSSYLVTNQQKEVSAPLFYYVGYQAVDQEQQPIELYEKNGLVTFKVDSKQSSISITYQKTFWQKSSLILSSLVYLILVFLTLYHKRASRH</sequence>
<feature type="transmembrane region" description="Helical" evidence="1">
    <location>
        <begin position="91"/>
        <end position="108"/>
    </location>
</feature>
<dbReference type="OrthoDB" id="9784157at2"/>
<organism evidence="2 3">
    <name type="scientific">Vagococcus salmoninarum</name>
    <dbReference type="NCBI Taxonomy" id="2739"/>
    <lineage>
        <taxon>Bacteria</taxon>
        <taxon>Bacillati</taxon>
        <taxon>Bacillota</taxon>
        <taxon>Bacilli</taxon>
        <taxon>Lactobacillales</taxon>
        <taxon>Enterococcaceae</taxon>
        <taxon>Vagococcus</taxon>
    </lineage>
</organism>
<feature type="transmembrane region" description="Helical" evidence="1">
    <location>
        <begin position="171"/>
        <end position="188"/>
    </location>
</feature>
<feature type="transmembrane region" description="Helical" evidence="1">
    <location>
        <begin position="362"/>
        <end position="384"/>
    </location>
</feature>
<keyword evidence="1" id="KW-1133">Transmembrane helix</keyword>
<proteinExistence type="predicted"/>